<dbReference type="AlphaFoldDB" id="A0A9Q3PBB2"/>
<keyword evidence="3" id="KW-0418">Kinase</keyword>
<dbReference type="Gene3D" id="2.30.130.10">
    <property type="entry name" value="PUA domain"/>
    <property type="match status" value="1"/>
</dbReference>
<dbReference type="SUPFAM" id="SSF53633">
    <property type="entry name" value="Carbamate kinase-like"/>
    <property type="match status" value="1"/>
</dbReference>
<keyword evidence="2" id="KW-0547">Nucleotide-binding</keyword>
<dbReference type="PROSITE" id="PS50890">
    <property type="entry name" value="PUA"/>
    <property type="match status" value="1"/>
</dbReference>
<evidence type="ECO:0008006" key="9">
    <source>
        <dbReference type="Google" id="ProtNLM"/>
    </source>
</evidence>
<dbReference type="GO" id="GO:0005829">
    <property type="term" value="C:cytosol"/>
    <property type="evidence" value="ECO:0007669"/>
    <property type="project" value="TreeGrafter"/>
</dbReference>
<dbReference type="InterPro" id="IPR015947">
    <property type="entry name" value="PUA-like_sf"/>
</dbReference>
<evidence type="ECO:0000259" key="5">
    <source>
        <dbReference type="Pfam" id="PF00696"/>
    </source>
</evidence>
<keyword evidence="4" id="KW-0067">ATP-binding</keyword>
<dbReference type="InterPro" id="IPR002478">
    <property type="entry name" value="PUA"/>
</dbReference>
<feature type="domain" description="Aspartate/glutamate/uridylate kinase" evidence="5">
    <location>
        <begin position="5"/>
        <end position="90"/>
    </location>
</feature>
<dbReference type="Pfam" id="PF01472">
    <property type="entry name" value="PUA"/>
    <property type="match status" value="1"/>
</dbReference>
<evidence type="ECO:0000256" key="1">
    <source>
        <dbReference type="ARBA" id="ARBA00022679"/>
    </source>
</evidence>
<keyword evidence="8" id="KW-1185">Reference proteome</keyword>
<comment type="caution">
    <text evidence="7">The sequence shown here is derived from an EMBL/GenBank/DDBJ whole genome shotgun (WGS) entry which is preliminary data.</text>
</comment>
<dbReference type="GO" id="GO:0004349">
    <property type="term" value="F:glutamate 5-kinase activity"/>
    <property type="evidence" value="ECO:0007669"/>
    <property type="project" value="TreeGrafter"/>
</dbReference>
<evidence type="ECO:0000256" key="4">
    <source>
        <dbReference type="ARBA" id="ARBA00022840"/>
    </source>
</evidence>
<organism evidence="7 8">
    <name type="scientific">Austropuccinia psidii MF-1</name>
    <dbReference type="NCBI Taxonomy" id="1389203"/>
    <lineage>
        <taxon>Eukaryota</taxon>
        <taxon>Fungi</taxon>
        <taxon>Dikarya</taxon>
        <taxon>Basidiomycota</taxon>
        <taxon>Pucciniomycotina</taxon>
        <taxon>Pucciniomycetes</taxon>
        <taxon>Pucciniales</taxon>
        <taxon>Sphaerophragmiaceae</taxon>
        <taxon>Austropuccinia</taxon>
    </lineage>
</organism>
<sequence length="249" mass="26658">MNHCVIPIINENVTLLVANIKFGDNDTLSSIKAAMCHAEFLFLITDFDCLYTENPRSNPNAQIVKVVYDIEGTGAMATKFIAAGLATIAGVSTVICNATKPHDITSIITDPNPSPPACDTKPLYTVFLPQHTPITSCKFWVAHDLVPKGSVVINKGAYRAISHKSIGGRLLPAGVVQVCGKVCVAQAVNIMLPQAYPNPDLELHDQKNDEPSGSLSAHMAMKNETLGGLVEVGRGLVNYNSSDMDKLEG</sequence>
<accession>A0A9Q3PBB2</accession>
<dbReference type="PANTHER" id="PTHR43654">
    <property type="entry name" value="GLUTAMATE 5-KINASE"/>
    <property type="match status" value="1"/>
</dbReference>
<dbReference type="GO" id="GO:0003723">
    <property type="term" value="F:RNA binding"/>
    <property type="evidence" value="ECO:0007669"/>
    <property type="project" value="InterPro"/>
</dbReference>
<dbReference type="InterPro" id="IPR036974">
    <property type="entry name" value="PUA_sf"/>
</dbReference>
<evidence type="ECO:0000313" key="7">
    <source>
        <dbReference type="EMBL" id="MBW0553491.1"/>
    </source>
</evidence>
<protein>
    <recommendedName>
        <fullName evidence="9">Glutamate 5-kinase</fullName>
    </recommendedName>
</protein>
<dbReference type="SUPFAM" id="SSF88697">
    <property type="entry name" value="PUA domain-like"/>
    <property type="match status" value="1"/>
</dbReference>
<dbReference type="Proteomes" id="UP000765509">
    <property type="component" value="Unassembled WGS sequence"/>
</dbReference>
<dbReference type="EMBL" id="AVOT02059907">
    <property type="protein sequence ID" value="MBW0553491.1"/>
    <property type="molecule type" value="Genomic_DNA"/>
</dbReference>
<gene>
    <name evidence="7" type="ORF">O181_093206</name>
</gene>
<dbReference type="InterPro" id="IPR001048">
    <property type="entry name" value="Asp/Glu/Uridylate_kinase"/>
</dbReference>
<keyword evidence="1" id="KW-0808">Transferase</keyword>
<reference evidence="7" key="1">
    <citation type="submission" date="2021-03" db="EMBL/GenBank/DDBJ databases">
        <title>Draft genome sequence of rust myrtle Austropuccinia psidii MF-1, a brazilian biotype.</title>
        <authorList>
            <person name="Quecine M.C."/>
            <person name="Pachon D.M.R."/>
            <person name="Bonatelli M.L."/>
            <person name="Correr F.H."/>
            <person name="Franceschini L.M."/>
            <person name="Leite T.F."/>
            <person name="Margarido G.R.A."/>
            <person name="Almeida C.A."/>
            <person name="Ferrarezi J.A."/>
            <person name="Labate C.A."/>
        </authorList>
    </citation>
    <scope>NUCLEOTIDE SEQUENCE</scope>
    <source>
        <strain evidence="7">MF-1</strain>
    </source>
</reference>
<proteinExistence type="predicted"/>
<feature type="domain" description="PUA" evidence="6">
    <location>
        <begin position="149"/>
        <end position="249"/>
    </location>
</feature>
<dbReference type="Pfam" id="PF00696">
    <property type="entry name" value="AA_kinase"/>
    <property type="match status" value="1"/>
</dbReference>
<dbReference type="GO" id="GO:1901607">
    <property type="term" value="P:alpha-amino acid biosynthetic process"/>
    <property type="evidence" value="ECO:0007669"/>
    <property type="project" value="UniProtKB-ARBA"/>
</dbReference>
<evidence type="ECO:0000259" key="6">
    <source>
        <dbReference type="Pfam" id="PF01472"/>
    </source>
</evidence>
<evidence type="ECO:0000256" key="2">
    <source>
        <dbReference type="ARBA" id="ARBA00022741"/>
    </source>
</evidence>
<dbReference type="PANTHER" id="PTHR43654:SF3">
    <property type="entry name" value="GLUTAMATE 5-KINASE"/>
    <property type="match status" value="1"/>
</dbReference>
<dbReference type="GO" id="GO:0005524">
    <property type="term" value="F:ATP binding"/>
    <property type="evidence" value="ECO:0007669"/>
    <property type="project" value="UniProtKB-KW"/>
</dbReference>
<dbReference type="InterPro" id="IPR036393">
    <property type="entry name" value="AceGlu_kinase-like_sf"/>
</dbReference>
<evidence type="ECO:0000313" key="8">
    <source>
        <dbReference type="Proteomes" id="UP000765509"/>
    </source>
</evidence>
<dbReference type="OrthoDB" id="409889at2759"/>
<evidence type="ECO:0000256" key="3">
    <source>
        <dbReference type="ARBA" id="ARBA00022777"/>
    </source>
</evidence>
<dbReference type="Gene3D" id="3.40.1160.10">
    <property type="entry name" value="Acetylglutamate kinase-like"/>
    <property type="match status" value="2"/>
</dbReference>
<name>A0A9Q3PBB2_9BASI</name>